<dbReference type="Proteomes" id="UP000193467">
    <property type="component" value="Unassembled WGS sequence"/>
</dbReference>
<evidence type="ECO:0000256" key="11">
    <source>
        <dbReference type="RuleBase" id="RU366011"/>
    </source>
</evidence>
<dbReference type="CDD" id="cd03013">
    <property type="entry name" value="PRX5_like"/>
    <property type="match status" value="1"/>
</dbReference>
<dbReference type="FunCoup" id="A0A1Y2DFG6">
    <property type="interactions" value="208"/>
</dbReference>
<evidence type="ECO:0000256" key="7">
    <source>
        <dbReference type="ARBA" id="ARBA00074156"/>
    </source>
</evidence>
<evidence type="ECO:0000256" key="5">
    <source>
        <dbReference type="ARBA" id="ARBA00023284"/>
    </source>
</evidence>
<dbReference type="InterPro" id="IPR037944">
    <property type="entry name" value="PRX5-like"/>
</dbReference>
<evidence type="ECO:0000313" key="13">
    <source>
        <dbReference type="EMBL" id="ORY57998.1"/>
    </source>
</evidence>
<keyword evidence="2 11" id="KW-0575">Peroxidase</keyword>
<keyword evidence="14" id="KW-1185">Reference proteome</keyword>
<dbReference type="PROSITE" id="PS51352">
    <property type="entry name" value="THIOREDOXIN_2"/>
    <property type="match status" value="1"/>
</dbReference>
<dbReference type="Gene3D" id="3.40.30.10">
    <property type="entry name" value="Glutaredoxin"/>
    <property type="match status" value="1"/>
</dbReference>
<keyword evidence="3 11" id="KW-0049">Antioxidant</keyword>
<feature type="active site" description="Cysteine sulfenic acid (-SOH) intermediate" evidence="10">
    <location>
        <position position="59"/>
    </location>
</feature>
<dbReference type="FunFam" id="3.40.30.10:FF:000020">
    <property type="entry name" value="Peroxiredoxin"/>
    <property type="match status" value="1"/>
</dbReference>
<organism evidence="13 14">
    <name type="scientific">Leucosporidium creatinivorum</name>
    <dbReference type="NCBI Taxonomy" id="106004"/>
    <lineage>
        <taxon>Eukaryota</taxon>
        <taxon>Fungi</taxon>
        <taxon>Dikarya</taxon>
        <taxon>Basidiomycota</taxon>
        <taxon>Pucciniomycotina</taxon>
        <taxon>Microbotryomycetes</taxon>
        <taxon>Leucosporidiales</taxon>
        <taxon>Leucosporidium</taxon>
    </lineage>
</organism>
<evidence type="ECO:0000256" key="8">
    <source>
        <dbReference type="ARBA" id="ARBA00076301"/>
    </source>
</evidence>
<evidence type="ECO:0000256" key="6">
    <source>
        <dbReference type="ARBA" id="ARBA00063543"/>
    </source>
</evidence>
<evidence type="ECO:0000256" key="10">
    <source>
        <dbReference type="PIRSR" id="PIRSR637944-1"/>
    </source>
</evidence>
<evidence type="ECO:0000259" key="12">
    <source>
        <dbReference type="PROSITE" id="PS51352"/>
    </source>
</evidence>
<sequence length="170" mass="17930">MAPIEVGQTIPEGTFAYVEYSPELEDPSVCGKPGQIKTSQWAGKKVVVFGVPGAFTPTCSENHLPPYVQAYDQFKAKGVDAIYCIASNDVFVMSAWGRALHTTDKVTTIADSSLAWLKAAGLTQDLSHVGFGERSARFAAIIDDLKVTYIGIESGGGVSASGADAVLAKL</sequence>
<accession>A0A1Y2DFG6</accession>
<dbReference type="GO" id="GO:0042744">
    <property type="term" value="P:hydrogen peroxide catabolic process"/>
    <property type="evidence" value="ECO:0007669"/>
    <property type="project" value="TreeGrafter"/>
</dbReference>
<protein>
    <recommendedName>
        <fullName evidence="7">Putative peroxiredoxin</fullName>
    </recommendedName>
    <alternativeName>
        <fullName evidence="8">Thioredoxin reductase</fullName>
    </alternativeName>
    <alternativeName>
        <fullName evidence="9">Thioredoxin-dependent peroxiredoxin</fullName>
    </alternativeName>
</protein>
<dbReference type="GO" id="GO:0008379">
    <property type="term" value="F:thioredoxin peroxidase activity"/>
    <property type="evidence" value="ECO:0007669"/>
    <property type="project" value="InterPro"/>
</dbReference>
<dbReference type="STRING" id="106004.A0A1Y2DFG6"/>
<reference evidence="13 14" key="1">
    <citation type="submission" date="2016-07" db="EMBL/GenBank/DDBJ databases">
        <title>Pervasive Adenine N6-methylation of Active Genes in Fungi.</title>
        <authorList>
            <consortium name="DOE Joint Genome Institute"/>
            <person name="Mondo S.J."/>
            <person name="Dannebaum R.O."/>
            <person name="Kuo R.C."/>
            <person name="Labutti K."/>
            <person name="Haridas S."/>
            <person name="Kuo A."/>
            <person name="Salamov A."/>
            <person name="Ahrendt S.R."/>
            <person name="Lipzen A."/>
            <person name="Sullivan W."/>
            <person name="Andreopoulos W.B."/>
            <person name="Clum A."/>
            <person name="Lindquist E."/>
            <person name="Daum C."/>
            <person name="Ramamoorthy G.K."/>
            <person name="Gryganskyi A."/>
            <person name="Culley D."/>
            <person name="Magnuson J.K."/>
            <person name="James T.Y."/>
            <person name="O'Malley M.A."/>
            <person name="Stajich J.E."/>
            <person name="Spatafora J.W."/>
            <person name="Visel A."/>
            <person name="Grigoriev I.V."/>
        </authorList>
    </citation>
    <scope>NUCLEOTIDE SEQUENCE [LARGE SCALE GENOMIC DNA]</scope>
    <source>
        <strain evidence="13 14">62-1032</strain>
    </source>
</reference>
<evidence type="ECO:0000256" key="3">
    <source>
        <dbReference type="ARBA" id="ARBA00022862"/>
    </source>
</evidence>
<dbReference type="InterPro" id="IPR013740">
    <property type="entry name" value="Redoxin"/>
</dbReference>
<dbReference type="Pfam" id="PF08534">
    <property type="entry name" value="Redoxin"/>
    <property type="match status" value="1"/>
</dbReference>
<evidence type="ECO:0000256" key="1">
    <source>
        <dbReference type="ARBA" id="ARBA00010505"/>
    </source>
</evidence>
<keyword evidence="4 11" id="KW-0560">Oxidoreductase</keyword>
<dbReference type="PANTHER" id="PTHR10430:SF16">
    <property type="entry name" value="PEROXIREDOXIN-5, MITOCHONDRIAL"/>
    <property type="match status" value="1"/>
</dbReference>
<comment type="similarity">
    <text evidence="1 11">Belongs to the peroxiredoxin family. Prx5 subfamily.</text>
</comment>
<dbReference type="AlphaFoldDB" id="A0A1Y2DFG6"/>
<comment type="subunit">
    <text evidence="6">Homodimer; disulfide-linked, upon oxidation.</text>
</comment>
<feature type="domain" description="Thioredoxin" evidence="12">
    <location>
        <begin position="4"/>
        <end position="170"/>
    </location>
</feature>
<gene>
    <name evidence="13" type="ORF">BCR35DRAFT_309529</name>
</gene>
<evidence type="ECO:0000313" key="14">
    <source>
        <dbReference type="Proteomes" id="UP000193467"/>
    </source>
</evidence>
<evidence type="ECO:0000256" key="2">
    <source>
        <dbReference type="ARBA" id="ARBA00022559"/>
    </source>
</evidence>
<evidence type="ECO:0000256" key="9">
    <source>
        <dbReference type="ARBA" id="ARBA00079296"/>
    </source>
</evidence>
<comment type="function">
    <text evidence="11">Thiol-specific peroxidase that catalyzes the reduction of hydrogen peroxide and organic hydroperoxides to water and alcohols, respectively. Plays a role in cell protection against oxidative stress by detoxifying peroxides.</text>
</comment>
<dbReference type="PANTHER" id="PTHR10430">
    <property type="entry name" value="PEROXIREDOXIN"/>
    <property type="match status" value="1"/>
</dbReference>
<dbReference type="GO" id="GO:0005739">
    <property type="term" value="C:mitochondrion"/>
    <property type="evidence" value="ECO:0007669"/>
    <property type="project" value="TreeGrafter"/>
</dbReference>
<name>A0A1Y2DFG6_9BASI</name>
<dbReference type="GO" id="GO:0005777">
    <property type="term" value="C:peroxisome"/>
    <property type="evidence" value="ECO:0007669"/>
    <property type="project" value="TreeGrafter"/>
</dbReference>
<keyword evidence="5 11" id="KW-0676">Redox-active center</keyword>
<dbReference type="EMBL" id="MCGR01000080">
    <property type="protein sequence ID" value="ORY57998.1"/>
    <property type="molecule type" value="Genomic_DNA"/>
</dbReference>
<dbReference type="OrthoDB" id="195498at2759"/>
<dbReference type="InParanoid" id="A0A1Y2DFG6"/>
<comment type="caution">
    <text evidence="13">The sequence shown here is derived from an EMBL/GenBank/DDBJ whole genome shotgun (WGS) entry which is preliminary data.</text>
</comment>
<dbReference type="InterPro" id="IPR013766">
    <property type="entry name" value="Thioredoxin_domain"/>
</dbReference>
<proteinExistence type="inferred from homology"/>
<evidence type="ECO:0000256" key="4">
    <source>
        <dbReference type="ARBA" id="ARBA00023002"/>
    </source>
</evidence>
<dbReference type="SUPFAM" id="SSF52833">
    <property type="entry name" value="Thioredoxin-like"/>
    <property type="match status" value="1"/>
</dbReference>
<dbReference type="GO" id="GO:0045454">
    <property type="term" value="P:cell redox homeostasis"/>
    <property type="evidence" value="ECO:0007669"/>
    <property type="project" value="TreeGrafter"/>
</dbReference>
<dbReference type="GO" id="GO:0034599">
    <property type="term" value="P:cellular response to oxidative stress"/>
    <property type="evidence" value="ECO:0007669"/>
    <property type="project" value="InterPro"/>
</dbReference>
<dbReference type="InterPro" id="IPR036249">
    <property type="entry name" value="Thioredoxin-like_sf"/>
</dbReference>